<organism evidence="2 3">
    <name type="scientific">Spirosoma validum</name>
    <dbReference type="NCBI Taxonomy" id="2771355"/>
    <lineage>
        <taxon>Bacteria</taxon>
        <taxon>Pseudomonadati</taxon>
        <taxon>Bacteroidota</taxon>
        <taxon>Cytophagia</taxon>
        <taxon>Cytophagales</taxon>
        <taxon>Cytophagaceae</taxon>
        <taxon>Spirosoma</taxon>
    </lineage>
</organism>
<sequence>MSPLLINNHPQNHQTNQSTNPNAAIIPGPKRELLVSIDLSTNNSYGQSSIALVHEALVAHRYSLISCFFEELRAGSYENAYVYWKNVEEINDLIDQMLRETALVSINNYYADESTSNPGGYSNWMDHLPKDKEGRFKTFLEMVKPETPIE</sequence>
<evidence type="ECO:0000256" key="1">
    <source>
        <dbReference type="SAM" id="MobiDB-lite"/>
    </source>
</evidence>
<evidence type="ECO:0000313" key="2">
    <source>
        <dbReference type="EMBL" id="MBD2757168.1"/>
    </source>
</evidence>
<dbReference type="RefSeq" id="WP_191042793.1">
    <property type="nucleotide sequence ID" value="NZ_JACXAA010000018.1"/>
</dbReference>
<feature type="compositionally biased region" description="Polar residues" evidence="1">
    <location>
        <begin position="8"/>
        <end position="22"/>
    </location>
</feature>
<proteinExistence type="predicted"/>
<accession>A0A927B8E1</accession>
<reference evidence="2" key="1">
    <citation type="submission" date="2020-09" db="EMBL/GenBank/DDBJ databases">
        <authorList>
            <person name="Kim M.K."/>
        </authorList>
    </citation>
    <scope>NUCLEOTIDE SEQUENCE</scope>
    <source>
        <strain evidence="2">BT704</strain>
    </source>
</reference>
<dbReference type="AlphaFoldDB" id="A0A927B8E1"/>
<feature type="region of interest" description="Disordered" evidence="1">
    <location>
        <begin position="1"/>
        <end position="23"/>
    </location>
</feature>
<keyword evidence="3" id="KW-1185">Reference proteome</keyword>
<protein>
    <submittedName>
        <fullName evidence="2">Uncharacterized protein</fullName>
    </submittedName>
</protein>
<evidence type="ECO:0000313" key="3">
    <source>
        <dbReference type="Proteomes" id="UP000653797"/>
    </source>
</evidence>
<dbReference type="Proteomes" id="UP000653797">
    <property type="component" value="Unassembled WGS sequence"/>
</dbReference>
<name>A0A927B8E1_9BACT</name>
<comment type="caution">
    <text evidence="2">The sequence shown here is derived from an EMBL/GenBank/DDBJ whole genome shotgun (WGS) entry which is preliminary data.</text>
</comment>
<gene>
    <name evidence="2" type="ORF">IC230_30105</name>
</gene>
<dbReference type="EMBL" id="JACXAA010000018">
    <property type="protein sequence ID" value="MBD2757168.1"/>
    <property type="molecule type" value="Genomic_DNA"/>
</dbReference>